<name>A0A9W8HTC0_9FUNG</name>
<comment type="caution">
    <text evidence="2">The sequence shown here is derived from an EMBL/GenBank/DDBJ whole genome shotgun (WGS) entry which is preliminary data.</text>
</comment>
<accession>A0A9W8HTC0</accession>
<evidence type="ECO:0000313" key="2">
    <source>
        <dbReference type="EMBL" id="KAJ2793071.1"/>
    </source>
</evidence>
<keyword evidence="3" id="KW-1185">Reference proteome</keyword>
<feature type="compositionally biased region" description="Polar residues" evidence="1">
    <location>
        <begin position="168"/>
        <end position="178"/>
    </location>
</feature>
<proteinExistence type="predicted"/>
<reference evidence="2" key="1">
    <citation type="submission" date="2022-07" db="EMBL/GenBank/DDBJ databases">
        <title>Phylogenomic reconstructions and comparative analyses of Kickxellomycotina fungi.</title>
        <authorList>
            <person name="Reynolds N.K."/>
            <person name="Stajich J.E."/>
            <person name="Barry K."/>
            <person name="Grigoriev I.V."/>
            <person name="Crous P."/>
            <person name="Smith M.E."/>
        </authorList>
    </citation>
    <scope>NUCLEOTIDE SEQUENCE</scope>
    <source>
        <strain evidence="2">NRRL 1565</strain>
    </source>
</reference>
<dbReference type="EMBL" id="JANBUO010003040">
    <property type="protein sequence ID" value="KAJ2793071.1"/>
    <property type="molecule type" value="Genomic_DNA"/>
</dbReference>
<feature type="region of interest" description="Disordered" evidence="1">
    <location>
        <begin position="161"/>
        <end position="239"/>
    </location>
</feature>
<feature type="compositionally biased region" description="Low complexity" evidence="1">
    <location>
        <begin position="202"/>
        <end position="217"/>
    </location>
</feature>
<organism evidence="2 3">
    <name type="scientific">Coemansia guatemalensis</name>
    <dbReference type="NCBI Taxonomy" id="2761395"/>
    <lineage>
        <taxon>Eukaryota</taxon>
        <taxon>Fungi</taxon>
        <taxon>Fungi incertae sedis</taxon>
        <taxon>Zoopagomycota</taxon>
        <taxon>Kickxellomycotina</taxon>
        <taxon>Kickxellomycetes</taxon>
        <taxon>Kickxellales</taxon>
        <taxon>Kickxellaceae</taxon>
        <taxon>Coemansia</taxon>
    </lineage>
</organism>
<sequence length="239" mass="25231">MSADMLVRHNPDAMQQIQMGKEPNALPAPSTMPAAQLKQPTVSQKIVWILQYLNPLFYARLAQSLVSTVFGSQATGSANNSSGRVTEHANHQISAPAPADASVIDCEYYHISKDDSVQDSQAESELNLGIAPNHLPVTSNVATATEHKSETCNNAVHLASSPIKAEETTPSASHTSYGSDGEAVDLSSVSATLTDPVEEPVADTNTPAAPATTASTTPKDEKPGRKSAKKGKRSKKNKS</sequence>
<evidence type="ECO:0000313" key="3">
    <source>
        <dbReference type="Proteomes" id="UP001140094"/>
    </source>
</evidence>
<protein>
    <submittedName>
        <fullName evidence="2">Uncharacterized protein</fullName>
    </submittedName>
</protein>
<dbReference type="Proteomes" id="UP001140094">
    <property type="component" value="Unassembled WGS sequence"/>
</dbReference>
<feature type="region of interest" description="Disordered" evidence="1">
    <location>
        <begin position="76"/>
        <end position="97"/>
    </location>
</feature>
<feature type="compositionally biased region" description="Basic residues" evidence="1">
    <location>
        <begin position="225"/>
        <end position="239"/>
    </location>
</feature>
<evidence type="ECO:0000256" key="1">
    <source>
        <dbReference type="SAM" id="MobiDB-lite"/>
    </source>
</evidence>
<dbReference type="OrthoDB" id="5589101at2759"/>
<dbReference type="AlphaFoldDB" id="A0A9W8HTC0"/>
<gene>
    <name evidence="2" type="ORF">H4R20_006654</name>
</gene>